<evidence type="ECO:0000256" key="5">
    <source>
        <dbReference type="SAM" id="Phobius"/>
    </source>
</evidence>
<keyword evidence="4 5" id="KW-0472">Membrane</keyword>
<feature type="domain" description="Ferric oxidoreductase" evidence="7">
    <location>
        <begin position="54"/>
        <end position="174"/>
    </location>
</feature>
<comment type="caution">
    <text evidence="8">The sequence shown here is derived from an EMBL/GenBank/DDBJ whole genome shotgun (WGS) entry which is preliminary data.</text>
</comment>
<sequence length="227" mass="24236">MASTATTRWPARATILALPLALSLAAMPVAHADTLAEGSYTPYDQGVRHVATLAGYLSYGLMALAVCFGILTTTGWARRSVRRETLYGGHMMLAVICLAFGCIHGIAYAFQTGQHFSYVNVVIPFVNGGEPEVAFGIIGLELGLAVAVSIWVQRTLGYRRWHLVHYLAYPAFGLSLLHTITASAEVQALGLLGIFVLGIAAAPILLFVLRLLPATTAVATRIAPQEV</sequence>
<evidence type="ECO:0000256" key="6">
    <source>
        <dbReference type="SAM" id="SignalP"/>
    </source>
</evidence>
<comment type="subcellular location">
    <subcellularLocation>
        <location evidence="1">Membrane</location>
        <topology evidence="1">Multi-pass membrane protein</topology>
    </subcellularLocation>
</comment>
<keyword evidence="9" id="KW-1185">Reference proteome</keyword>
<dbReference type="RefSeq" id="WP_311695698.1">
    <property type="nucleotide sequence ID" value="NZ_JAVREY010000015.1"/>
</dbReference>
<evidence type="ECO:0000256" key="1">
    <source>
        <dbReference type="ARBA" id="ARBA00004141"/>
    </source>
</evidence>
<feature type="transmembrane region" description="Helical" evidence="5">
    <location>
        <begin position="133"/>
        <end position="152"/>
    </location>
</feature>
<protein>
    <submittedName>
        <fullName evidence="8">Ferric reductase-like transmembrane domain-containing protein</fullName>
    </submittedName>
</protein>
<reference evidence="9" key="1">
    <citation type="submission" date="2023-07" db="EMBL/GenBank/DDBJ databases">
        <title>30 novel species of actinomycetes from the DSMZ collection.</title>
        <authorList>
            <person name="Nouioui I."/>
        </authorList>
    </citation>
    <scope>NUCLEOTIDE SEQUENCE [LARGE SCALE GENOMIC DNA]</scope>
    <source>
        <strain evidence="9">DSM 41699</strain>
    </source>
</reference>
<feature type="transmembrane region" description="Helical" evidence="5">
    <location>
        <begin position="89"/>
        <end position="110"/>
    </location>
</feature>
<proteinExistence type="predicted"/>
<feature type="transmembrane region" description="Helical" evidence="5">
    <location>
        <begin position="188"/>
        <end position="212"/>
    </location>
</feature>
<feature type="signal peptide" evidence="6">
    <location>
        <begin position="1"/>
        <end position="32"/>
    </location>
</feature>
<keyword evidence="6" id="KW-0732">Signal</keyword>
<evidence type="ECO:0000256" key="3">
    <source>
        <dbReference type="ARBA" id="ARBA00022989"/>
    </source>
</evidence>
<name>A0ABU2TU40_9ACTN</name>
<dbReference type="Proteomes" id="UP001183809">
    <property type="component" value="Unassembled WGS sequence"/>
</dbReference>
<keyword evidence="3 5" id="KW-1133">Transmembrane helix</keyword>
<dbReference type="Pfam" id="PF01794">
    <property type="entry name" value="Ferric_reduct"/>
    <property type="match status" value="1"/>
</dbReference>
<evidence type="ECO:0000313" key="9">
    <source>
        <dbReference type="Proteomes" id="UP001183809"/>
    </source>
</evidence>
<dbReference type="EMBL" id="JAVREY010000015">
    <property type="protein sequence ID" value="MDT0464481.1"/>
    <property type="molecule type" value="Genomic_DNA"/>
</dbReference>
<evidence type="ECO:0000256" key="2">
    <source>
        <dbReference type="ARBA" id="ARBA00022692"/>
    </source>
</evidence>
<feature type="chain" id="PRO_5046667643" evidence="6">
    <location>
        <begin position="33"/>
        <end position="227"/>
    </location>
</feature>
<organism evidence="8 9">
    <name type="scientific">Streptomyces gibsoniae</name>
    <dbReference type="NCBI Taxonomy" id="3075529"/>
    <lineage>
        <taxon>Bacteria</taxon>
        <taxon>Bacillati</taxon>
        <taxon>Actinomycetota</taxon>
        <taxon>Actinomycetes</taxon>
        <taxon>Kitasatosporales</taxon>
        <taxon>Streptomycetaceae</taxon>
        <taxon>Streptomyces</taxon>
    </lineage>
</organism>
<gene>
    <name evidence="8" type="ORF">RM764_15860</name>
</gene>
<dbReference type="InterPro" id="IPR013130">
    <property type="entry name" value="Fe3_Rdtase_TM_dom"/>
</dbReference>
<accession>A0ABU2TU40</accession>
<keyword evidence="2 5" id="KW-0812">Transmembrane</keyword>
<evidence type="ECO:0000256" key="4">
    <source>
        <dbReference type="ARBA" id="ARBA00023136"/>
    </source>
</evidence>
<feature type="transmembrane region" description="Helical" evidence="5">
    <location>
        <begin position="56"/>
        <end position="77"/>
    </location>
</feature>
<feature type="transmembrane region" description="Helical" evidence="5">
    <location>
        <begin position="164"/>
        <end position="182"/>
    </location>
</feature>
<evidence type="ECO:0000313" key="8">
    <source>
        <dbReference type="EMBL" id="MDT0464481.1"/>
    </source>
</evidence>
<evidence type="ECO:0000259" key="7">
    <source>
        <dbReference type="Pfam" id="PF01794"/>
    </source>
</evidence>